<dbReference type="Gramene" id="TraesKAR1B01G0265570.1">
    <property type="protein sequence ID" value="cds.TraesKAR1B01G0265570.1"/>
    <property type="gene ID" value="TraesKAR1B01G0265570"/>
</dbReference>
<dbReference type="Gramene" id="TraesROB_scaffold_011068_01G000100.1">
    <property type="protein sequence ID" value="TraesROB_scaffold_011068_01G000100.1"/>
    <property type="gene ID" value="TraesROB_scaffold_011068_01G000100"/>
</dbReference>
<gene>
    <name evidence="13" type="ORF">CFC21_006928</name>
</gene>
<feature type="region of interest" description="Disordered" evidence="10">
    <location>
        <begin position="127"/>
        <end position="148"/>
    </location>
</feature>
<keyword evidence="3" id="KW-0150">Chloroplast</keyword>
<dbReference type="FunFam" id="3.90.190.20:FF:000006">
    <property type="entry name" value="UDP-N-acetylmuramoyl-L-alanyl-D-glutamate--2,6-diaminopimelate ligase"/>
    <property type="match status" value="1"/>
</dbReference>
<dbReference type="SUPFAM" id="SSF53623">
    <property type="entry name" value="MurD-like peptide ligases, catalytic domain"/>
    <property type="match status" value="1"/>
</dbReference>
<dbReference type="OrthoDB" id="533138at2759"/>
<dbReference type="Gramene" id="TraesLDM1B03G00299340.1">
    <property type="protein sequence ID" value="TraesLDM1B03G00299340.1"/>
    <property type="gene ID" value="TraesLDM1B03G00299340"/>
</dbReference>
<feature type="compositionally biased region" description="Acidic residues" evidence="10">
    <location>
        <begin position="49"/>
        <end position="58"/>
    </location>
</feature>
<dbReference type="Gramene" id="TraesLAC1B03G00302820.1">
    <property type="protein sequence ID" value="TraesLAC1B03G00302820.1"/>
    <property type="gene ID" value="TraesLAC1B03G00302820"/>
</dbReference>
<dbReference type="Gramene" id="TraesCLE_scaffold_008479_01G000100.1">
    <property type="protein sequence ID" value="TraesCLE_scaffold_008479_01G000100.1"/>
    <property type="gene ID" value="TraesCLE_scaffold_008479_01G000100"/>
</dbReference>
<comment type="subcellular location">
    <subcellularLocation>
        <location evidence="1">Plastid</location>
        <location evidence="1">Chloroplast</location>
    </subcellularLocation>
</comment>
<dbReference type="Gene3D" id="3.40.1390.10">
    <property type="entry name" value="MurE/MurF, N-terminal domain"/>
    <property type="match status" value="1"/>
</dbReference>
<dbReference type="Gramene" id="TraesWEE_scaffold_011366_01G000100.1">
    <property type="protein sequence ID" value="TraesWEE_scaffold_011366_01G000100.1"/>
    <property type="gene ID" value="TraesWEE_scaffold_011366_01G000100"/>
</dbReference>
<evidence type="ECO:0000256" key="1">
    <source>
        <dbReference type="ARBA" id="ARBA00004229"/>
    </source>
</evidence>
<dbReference type="Gene3D" id="3.90.190.20">
    <property type="entry name" value="Mur ligase, C-terminal domain"/>
    <property type="match status" value="1"/>
</dbReference>
<dbReference type="Gene3D" id="3.40.1190.10">
    <property type="entry name" value="Mur-like, catalytic domain"/>
    <property type="match status" value="1"/>
</dbReference>
<evidence type="ECO:0000256" key="10">
    <source>
        <dbReference type="SAM" id="MobiDB-lite"/>
    </source>
</evidence>
<proteinExistence type="inferred from homology"/>
<organism evidence="13">
    <name type="scientific">Triticum aestivum</name>
    <name type="common">Wheat</name>
    <dbReference type="NCBI Taxonomy" id="4565"/>
    <lineage>
        <taxon>Eukaryota</taxon>
        <taxon>Viridiplantae</taxon>
        <taxon>Streptophyta</taxon>
        <taxon>Embryophyta</taxon>
        <taxon>Tracheophyta</taxon>
        <taxon>Spermatophyta</taxon>
        <taxon>Magnoliopsida</taxon>
        <taxon>Liliopsida</taxon>
        <taxon>Poales</taxon>
        <taxon>Poaceae</taxon>
        <taxon>BOP clade</taxon>
        <taxon>Pooideae</taxon>
        <taxon>Triticodae</taxon>
        <taxon>Triticeae</taxon>
        <taxon>Triticinae</taxon>
        <taxon>Triticum</taxon>
    </lineage>
</organism>
<feature type="compositionally biased region" description="Pro residues" evidence="10">
    <location>
        <begin position="13"/>
        <end position="33"/>
    </location>
</feature>
<dbReference type="PANTHER" id="PTHR23135:SF4">
    <property type="entry name" value="UDP-N-ACETYLMURAMOYL-L-ALANYL-D-GLUTAMATE--2,6-DIAMINOPIMELATE LIGASE MURE HOMOLOG, CHLOROPLASTIC"/>
    <property type="match status" value="1"/>
</dbReference>
<comment type="similarity">
    <text evidence="2">Belongs to the MurCDEF family. MurE subfamily.</text>
</comment>
<protein>
    <recommendedName>
        <fullName evidence="9">UDP-N-acetylmuramoyl-L-alanyl-D-glutamate--2,6-diaminopimelate ligase MurE homolog, chloroplastic</fullName>
    </recommendedName>
</protein>
<dbReference type="AlphaFoldDB" id="A0A9R1IQT3"/>
<accession>A0A9R1IQT3</accession>
<dbReference type="GO" id="GO:0016881">
    <property type="term" value="F:acid-amino acid ligase activity"/>
    <property type="evidence" value="ECO:0007669"/>
    <property type="project" value="InterPro"/>
</dbReference>
<evidence type="ECO:0000256" key="9">
    <source>
        <dbReference type="ARBA" id="ARBA00072427"/>
    </source>
</evidence>
<comment type="subunit">
    <text evidence="8">Component of the plastid-encoded plastid RNA polymerase (PEP) complex.</text>
</comment>
<dbReference type="InterPro" id="IPR035911">
    <property type="entry name" value="MurE/MurF_N"/>
</dbReference>
<dbReference type="InterPro" id="IPR013221">
    <property type="entry name" value="Mur_ligase_cen"/>
</dbReference>
<dbReference type="Gramene" id="TraesPARA_EIv1.0_0165490.1">
    <property type="protein sequence ID" value="TraesPARA_EIv1.0_0165490.1.CDS"/>
    <property type="gene ID" value="TraesPARA_EIv1.0_0165490"/>
</dbReference>
<evidence type="ECO:0000256" key="2">
    <source>
        <dbReference type="ARBA" id="ARBA00005898"/>
    </source>
</evidence>
<evidence type="ECO:0000313" key="13">
    <source>
        <dbReference type="EMBL" id="KAF6989610.1"/>
    </source>
</evidence>
<dbReference type="Gramene" id="TraesARI1B03G00302160.1">
    <property type="protein sequence ID" value="TraesARI1B03G00302160.1"/>
    <property type="gene ID" value="TraesARI1B03G00302160"/>
</dbReference>
<name>A0A9R1IQT3_WHEAT</name>
<dbReference type="Pfam" id="PF02875">
    <property type="entry name" value="Mur_ligase_C"/>
    <property type="match status" value="1"/>
</dbReference>
<evidence type="ECO:0000259" key="12">
    <source>
        <dbReference type="Pfam" id="PF08245"/>
    </source>
</evidence>
<dbReference type="Proteomes" id="UP000815260">
    <property type="component" value="Chromosome 1B"/>
</dbReference>
<feature type="compositionally biased region" description="Low complexity" evidence="10">
    <location>
        <begin position="1"/>
        <end position="12"/>
    </location>
</feature>
<feature type="domain" description="Mur ligase C-terminal" evidence="11">
    <location>
        <begin position="558"/>
        <end position="703"/>
    </location>
</feature>
<feature type="region of interest" description="Disordered" evidence="10">
    <location>
        <begin position="171"/>
        <end position="194"/>
    </location>
</feature>
<reference evidence="13" key="2">
    <citation type="submission" date="2020-03" db="EMBL/GenBank/DDBJ databases">
        <title>The second near-complete assembly of the hexaploid bread wheat (Triticum aestivum) genome.</title>
        <authorList>
            <person name="Zimin A.V."/>
            <person name="Puiu D."/>
            <person name="Shumante A."/>
            <person name="Alonge M."/>
            <person name="Salzberg S.L."/>
        </authorList>
    </citation>
    <scope>NUCLEOTIDE SEQUENCE</scope>
    <source>
        <tissue evidence="13">Leaf</tissue>
    </source>
</reference>
<dbReference type="InterPro" id="IPR005761">
    <property type="entry name" value="UDP-N-AcMur-Glu-dNH2Pim_ligase"/>
</dbReference>
<evidence type="ECO:0000256" key="4">
    <source>
        <dbReference type="ARBA" id="ARBA00022640"/>
    </source>
</evidence>
<keyword evidence="5" id="KW-0809">Transit peptide</keyword>
<dbReference type="GO" id="GO:0008360">
    <property type="term" value="P:regulation of cell shape"/>
    <property type="evidence" value="ECO:0007669"/>
    <property type="project" value="InterPro"/>
</dbReference>
<dbReference type="InterPro" id="IPR004101">
    <property type="entry name" value="Mur_ligase_C"/>
</dbReference>
<evidence type="ECO:0000256" key="7">
    <source>
        <dbReference type="ARBA" id="ARBA00023163"/>
    </source>
</evidence>
<dbReference type="EMBL" id="CM022212">
    <property type="protein sequence ID" value="KAF6989610.1"/>
    <property type="molecule type" value="Genomic_DNA"/>
</dbReference>
<evidence type="ECO:0000256" key="8">
    <source>
        <dbReference type="ARBA" id="ARBA00064883"/>
    </source>
</evidence>
<dbReference type="Gramene" id="TraesSTA1B03G00297950.1">
    <property type="protein sequence ID" value="TraesSTA1B03G00297950.1"/>
    <property type="gene ID" value="TraesSTA1B03G00297950"/>
</dbReference>
<dbReference type="FunFam" id="3.40.1390.10:FF:000003">
    <property type="entry name" value="UDP-N-acetylmuramoyl-L-alanyl-D-glutamate--2, 6-diaminopimelate ligase"/>
    <property type="match status" value="1"/>
</dbReference>
<feature type="region of interest" description="Disordered" evidence="10">
    <location>
        <begin position="1"/>
        <end position="112"/>
    </location>
</feature>
<keyword evidence="4" id="KW-0934">Plastid</keyword>
<keyword evidence="6" id="KW-0805">Transcription regulation</keyword>
<dbReference type="GO" id="GO:0009507">
    <property type="term" value="C:chloroplast"/>
    <property type="evidence" value="ECO:0007669"/>
    <property type="project" value="UniProtKB-SubCell"/>
</dbReference>
<comment type="caution">
    <text evidence="13">The sequence shown here is derived from an EMBL/GenBank/DDBJ whole genome shotgun (WGS) entry which is preliminary data.</text>
</comment>
<dbReference type="Gramene" id="TraesNOR1B03G00304130.1">
    <property type="protein sequence ID" value="TraesNOR1B03G00304130.1"/>
    <property type="gene ID" value="TraesNOR1B03G00304130"/>
</dbReference>
<dbReference type="SUPFAM" id="SSF63418">
    <property type="entry name" value="MurE/MurF N-terminal domain"/>
    <property type="match status" value="1"/>
</dbReference>
<feature type="domain" description="Mur ligase central" evidence="12">
    <location>
        <begin position="328"/>
        <end position="535"/>
    </location>
</feature>
<dbReference type="Pfam" id="PF08245">
    <property type="entry name" value="Mur_ligase_M"/>
    <property type="match status" value="1"/>
</dbReference>
<evidence type="ECO:0000256" key="5">
    <source>
        <dbReference type="ARBA" id="ARBA00022946"/>
    </source>
</evidence>
<evidence type="ECO:0000259" key="11">
    <source>
        <dbReference type="Pfam" id="PF02875"/>
    </source>
</evidence>
<reference evidence="13" key="1">
    <citation type="journal article" date="2017" name="Gigascience">
        <title>The first near-complete assembly of the hexaploid bread wheat genome, Triticum aestivum.</title>
        <authorList>
            <person name="Zimin A.V."/>
            <person name="Puiu D."/>
            <person name="Hall R."/>
            <person name="Kingan S."/>
            <person name="Clavijo B.J."/>
            <person name="Salzberg S.L."/>
        </authorList>
    </citation>
    <scope>NUCLEOTIDE SEQUENCE</scope>
    <source>
        <tissue evidence="13">Leaf</tissue>
    </source>
</reference>
<dbReference type="GO" id="GO:0005524">
    <property type="term" value="F:ATP binding"/>
    <property type="evidence" value="ECO:0007669"/>
    <property type="project" value="InterPro"/>
</dbReference>
<evidence type="ECO:0000256" key="6">
    <source>
        <dbReference type="ARBA" id="ARBA00023015"/>
    </source>
</evidence>
<dbReference type="NCBIfam" id="TIGR01085">
    <property type="entry name" value="murE"/>
    <property type="match status" value="1"/>
</dbReference>
<dbReference type="SUPFAM" id="SSF53244">
    <property type="entry name" value="MurD-like peptide ligases, peptide-binding domain"/>
    <property type="match status" value="1"/>
</dbReference>
<dbReference type="Gramene" id="TraesJUL1B03G00299150.1">
    <property type="protein sequence ID" value="TraesJUL1B03G00299150.1"/>
    <property type="gene ID" value="TraesJUL1B03G00299150"/>
</dbReference>
<feature type="compositionally biased region" description="Acidic residues" evidence="10">
    <location>
        <begin position="174"/>
        <end position="194"/>
    </location>
</feature>
<evidence type="ECO:0000256" key="3">
    <source>
        <dbReference type="ARBA" id="ARBA00022528"/>
    </source>
</evidence>
<sequence length="751" mass="81596">MATAPHLAFHLPFPFPSTSRPPPRALAPPPPRRAPLRLAAGRRFRPPTADDEPPEAAEDSSHGLNRYDQLARHVERARKRQQADQPEVTADHPLFSSPPPAPAGGSYDPDDEFFDEIDRAIAEKREEFTRRGLIKPTPPPPPEVDVPADELSPEEAIDLDEIRRLQGLSVASVADEEDDEAEEEYGDEGLPLDEDGEVFDVADELGLEGDRIRQPAFRMTLAELLDESKLVPVAVTGDQDVALSGVQSDATLVAAGDLFVCVGESGLAGLTEADKRGAVAVVADQDVDIEGTLACRALVIVDDITAALRVLPACLYRRPSKDMAVIGITGTDGVTTTSHLVKAMYEAMGVRTGMVGALGAYAFGSNKLDAQPAASGDSMAVQKLMATMLHNGAEAVVLETTTDEMLPSGVDSEIDYDIAVLTNVRHANLEAVMTYEGYMSSMASLFSRMVDPERHRKVVNIDDPSAPFFAAQGGHGVPVVTYSFENKKADVHTLKYQLSLFETEVLVQTPHGILEISSGLLGRDNIYNILATVAVGVAVGAPLEDIVKGIEEVDAIPGRCELIDEEQAFGVIIDHARTPEALSRLLDSVKELGPRRIVTVVGCCGEKERGKRPMMTKIAAEKSDVVMLTSDNPASEDPLDILDDMLSGVGWTMEEYLKHGANDYYPPLPNGHRLFLHDIRRVAVRAAVAMGEQGDVIVVTGKGNDTYQMEGDKKEFFDDREECREALQYVDQLHRSGIDTSEFPWRLPESH</sequence>
<dbReference type="InterPro" id="IPR036615">
    <property type="entry name" value="Mur_ligase_C_dom_sf"/>
</dbReference>
<dbReference type="GO" id="GO:0051301">
    <property type="term" value="P:cell division"/>
    <property type="evidence" value="ECO:0007669"/>
    <property type="project" value="InterPro"/>
</dbReference>
<dbReference type="PANTHER" id="PTHR23135">
    <property type="entry name" value="MUR LIGASE FAMILY MEMBER"/>
    <property type="match status" value="1"/>
</dbReference>
<dbReference type="Gramene" id="TraesSYM1B03G00306110.1">
    <property type="protein sequence ID" value="TraesSYM1B03G00306110.1"/>
    <property type="gene ID" value="TraesSYM1B03G00306110"/>
</dbReference>
<keyword evidence="7" id="KW-0804">Transcription</keyword>
<dbReference type="InterPro" id="IPR036565">
    <property type="entry name" value="Mur-like_cat_sf"/>
</dbReference>
<dbReference type="Gramene" id="TraesMAC1B03G00301180.1">
    <property type="protein sequence ID" value="TraesMAC1B03G00301180.1"/>
    <property type="gene ID" value="TraesMAC1B03G00301180"/>
</dbReference>